<dbReference type="Gene3D" id="3.30.40.10">
    <property type="entry name" value="Zinc/RING finger domain, C3HC4 (zinc finger)"/>
    <property type="match status" value="1"/>
</dbReference>
<dbReference type="Gene3D" id="1.20.120.1080">
    <property type="match status" value="1"/>
</dbReference>
<evidence type="ECO:0000256" key="3">
    <source>
        <dbReference type="ARBA" id="ARBA00022833"/>
    </source>
</evidence>
<dbReference type="InterPro" id="IPR027417">
    <property type="entry name" value="P-loop_NTPase"/>
</dbReference>
<sequence>MAEEEEMDTCPICFKTCVDVSHPSSCRHKFCLDCIKKWQSTKTSTHVVCPMCKRESKALVYNYDCNTSTFDLYFFDQTIKSIVLSKAHRTRLSYYMVEKSISHSTVEEVNRFWERRLFVQPKPTIFEWLRRELQALTRIEDTTDVVAHYINSIVEKFFSRHKKNEETVTVELSKQFKQLVSTAVSKFVPDGEEDRFSEELECFVASKLSIEAYDLSYEESSKEGQNGVDYDLLRWIQQKVNLMQIQNTDFLSTRCLNFAREVRSHAELEIRLVNELGFPPSKQTLGFARSLFDKLSSTQELDQSCNIKHEDYKKEVYTQDAYTLLSLGVLDHEGNVTRFGLMMKRLQVGPMLARMIESSEKYGCGEEIIKIAAMVSSRANAHRTPVSRSDHMSMLVAYESWEATNFSKKWCLDNGVQLAKMEHAKSLIHKWDKTLESLQIKVTSKRDDVQCIKRCVIEGYISTCAKFQSDGTYKSLKAPYATKRIDPTSTLYEWHLLPRFVVHSDTFTNSMQEVTEITLKGLSKVAPELYRLAGN</sequence>
<accession>A0A0D3BBF5</accession>
<dbReference type="PROSITE" id="PS00518">
    <property type="entry name" value="ZF_RING_1"/>
    <property type="match status" value="1"/>
</dbReference>
<name>A0A0D3BBF5_BRAOL</name>
<dbReference type="Gramene" id="Bo3g066670.1">
    <property type="protein sequence ID" value="Bo3g066670.1"/>
    <property type="gene ID" value="Bo3g066670"/>
</dbReference>
<dbReference type="EnsemblPlants" id="Bo3g066670.1">
    <property type="protein sequence ID" value="Bo3g066670.1"/>
    <property type="gene ID" value="Bo3g066670"/>
</dbReference>
<dbReference type="PANTHER" id="PTHR47692">
    <property type="entry name" value="RING/U-BOX SUPERFAMILY PROTEIN"/>
    <property type="match status" value="1"/>
</dbReference>
<evidence type="ECO:0000259" key="5">
    <source>
        <dbReference type="PROSITE" id="PS50089"/>
    </source>
</evidence>
<dbReference type="InterPro" id="IPR001841">
    <property type="entry name" value="Znf_RING"/>
</dbReference>
<evidence type="ECO:0000256" key="2">
    <source>
        <dbReference type="ARBA" id="ARBA00022771"/>
    </source>
</evidence>
<dbReference type="SUPFAM" id="SSF57850">
    <property type="entry name" value="RING/U-box"/>
    <property type="match status" value="1"/>
</dbReference>
<dbReference type="OrthoDB" id="1630758at2759"/>
<dbReference type="PROSITE" id="PS50089">
    <property type="entry name" value="ZF_RING_2"/>
    <property type="match status" value="1"/>
</dbReference>
<dbReference type="AlphaFoldDB" id="A0A0D3BBF5"/>
<dbReference type="SMART" id="SM00847">
    <property type="entry name" value="HA2"/>
    <property type="match status" value="1"/>
</dbReference>
<evidence type="ECO:0000313" key="7">
    <source>
        <dbReference type="Proteomes" id="UP000032141"/>
    </source>
</evidence>
<evidence type="ECO:0000313" key="6">
    <source>
        <dbReference type="EnsemblPlants" id="Bo3g066670.1"/>
    </source>
</evidence>
<dbReference type="SMART" id="SM00184">
    <property type="entry name" value="RING"/>
    <property type="match status" value="1"/>
</dbReference>
<dbReference type="KEGG" id="boe:106329472"/>
<dbReference type="InterPro" id="IPR017907">
    <property type="entry name" value="Znf_RING_CS"/>
</dbReference>
<feature type="domain" description="RING-type" evidence="5">
    <location>
        <begin position="10"/>
        <end position="53"/>
    </location>
</feature>
<evidence type="ECO:0000256" key="4">
    <source>
        <dbReference type="PROSITE-ProRule" id="PRU00175"/>
    </source>
</evidence>
<reference evidence="6 7" key="1">
    <citation type="journal article" date="2014" name="Genome Biol.">
        <title>Transcriptome and methylome profiling reveals relics of genome dominance in the mesopolyploid Brassica oleracea.</title>
        <authorList>
            <person name="Parkin I.A."/>
            <person name="Koh C."/>
            <person name="Tang H."/>
            <person name="Robinson S.J."/>
            <person name="Kagale S."/>
            <person name="Clarke W.E."/>
            <person name="Town C.D."/>
            <person name="Nixon J."/>
            <person name="Krishnakumar V."/>
            <person name="Bidwell S.L."/>
            <person name="Denoeud F."/>
            <person name="Belcram H."/>
            <person name="Links M.G."/>
            <person name="Just J."/>
            <person name="Clarke C."/>
            <person name="Bender T."/>
            <person name="Huebert T."/>
            <person name="Mason A.S."/>
            <person name="Pires J.C."/>
            <person name="Barker G."/>
            <person name="Moore J."/>
            <person name="Walley P.G."/>
            <person name="Manoli S."/>
            <person name="Batley J."/>
            <person name="Edwards D."/>
            <person name="Nelson M.N."/>
            <person name="Wang X."/>
            <person name="Paterson A.H."/>
            <person name="King G."/>
            <person name="Bancroft I."/>
            <person name="Chalhoub B."/>
            <person name="Sharpe A.G."/>
        </authorList>
    </citation>
    <scope>NUCLEOTIDE SEQUENCE</scope>
    <source>
        <strain evidence="6 7">cv. TO1000</strain>
    </source>
</reference>
<dbReference type="Pfam" id="PF21010">
    <property type="entry name" value="HA2_C"/>
    <property type="match status" value="1"/>
</dbReference>
<reference evidence="6" key="2">
    <citation type="submission" date="2015-03" db="UniProtKB">
        <authorList>
            <consortium name="EnsemblPlants"/>
        </authorList>
    </citation>
    <scope>IDENTIFICATION</scope>
</reference>
<dbReference type="InterPro" id="IPR007502">
    <property type="entry name" value="Helicase-assoc_dom"/>
</dbReference>
<dbReference type="PANTHER" id="PTHR47692:SF2">
    <property type="entry name" value="ZINC FINGER RING-TYPE DOMAIN CONTAINING PROTEIN"/>
    <property type="match status" value="1"/>
</dbReference>
<dbReference type="HOGENOM" id="CLU_509384_0_0_1"/>
<dbReference type="Proteomes" id="UP000032141">
    <property type="component" value="Chromosome C3"/>
</dbReference>
<dbReference type="eggNOG" id="KOG4430">
    <property type="taxonomic scope" value="Eukaryota"/>
</dbReference>
<dbReference type="InterPro" id="IPR013083">
    <property type="entry name" value="Znf_RING/FYVE/PHD"/>
</dbReference>
<keyword evidence="2 4" id="KW-0863">Zinc-finger</keyword>
<organism evidence="6 7">
    <name type="scientific">Brassica oleracea var. oleracea</name>
    <dbReference type="NCBI Taxonomy" id="109376"/>
    <lineage>
        <taxon>Eukaryota</taxon>
        <taxon>Viridiplantae</taxon>
        <taxon>Streptophyta</taxon>
        <taxon>Embryophyta</taxon>
        <taxon>Tracheophyta</taxon>
        <taxon>Spermatophyta</taxon>
        <taxon>Magnoliopsida</taxon>
        <taxon>eudicotyledons</taxon>
        <taxon>Gunneridae</taxon>
        <taxon>Pentapetalae</taxon>
        <taxon>rosids</taxon>
        <taxon>malvids</taxon>
        <taxon>Brassicales</taxon>
        <taxon>Brassicaceae</taxon>
        <taxon>Brassiceae</taxon>
        <taxon>Brassica</taxon>
    </lineage>
</organism>
<dbReference type="eggNOG" id="KOG0923">
    <property type="taxonomic scope" value="Eukaryota"/>
</dbReference>
<dbReference type="Pfam" id="PF00097">
    <property type="entry name" value="zf-C3HC4"/>
    <property type="match status" value="1"/>
</dbReference>
<dbReference type="RefSeq" id="XP_013623584.1">
    <property type="nucleotide sequence ID" value="XM_013768130.1"/>
</dbReference>
<dbReference type="InterPro" id="IPR018957">
    <property type="entry name" value="Znf_C3HC4_RING-type"/>
</dbReference>
<proteinExistence type="predicted"/>
<keyword evidence="7" id="KW-1185">Reference proteome</keyword>
<protein>
    <recommendedName>
        <fullName evidence="5">RING-type domain-containing protein</fullName>
    </recommendedName>
</protein>
<dbReference type="GO" id="GO:0008270">
    <property type="term" value="F:zinc ion binding"/>
    <property type="evidence" value="ECO:0007669"/>
    <property type="project" value="UniProtKB-KW"/>
</dbReference>
<evidence type="ECO:0000256" key="1">
    <source>
        <dbReference type="ARBA" id="ARBA00022723"/>
    </source>
</evidence>
<keyword evidence="1" id="KW-0479">Metal-binding</keyword>
<keyword evidence="3" id="KW-0862">Zinc</keyword>
<dbReference type="STRING" id="109376.A0A0D3BBF5"/>
<dbReference type="GeneID" id="106329472"/>
<dbReference type="SUPFAM" id="SSF52540">
    <property type="entry name" value="P-loop containing nucleoside triphosphate hydrolases"/>
    <property type="match status" value="1"/>
</dbReference>